<evidence type="ECO:0000313" key="2">
    <source>
        <dbReference type="EMBL" id="ACL42424.1"/>
    </source>
</evidence>
<keyword evidence="1" id="KW-0472">Membrane</keyword>
<reference evidence="2" key="1">
    <citation type="submission" date="2009-01" db="EMBL/GenBank/DDBJ databases">
        <title>Complete sequence of plasmid1 of Arthrobacter chlorophenolicus A6.</title>
        <authorList>
            <consortium name="US DOE Joint Genome Institute"/>
            <person name="Lucas S."/>
            <person name="Copeland A."/>
            <person name="Lapidus A."/>
            <person name="Glavina del Rio T."/>
            <person name="Tice H."/>
            <person name="Bruce D."/>
            <person name="Goodwin L."/>
            <person name="Pitluck S."/>
            <person name="Goltsman E."/>
            <person name="Clum A."/>
            <person name="Larimer F."/>
            <person name="Land M."/>
            <person name="Hauser L."/>
            <person name="Kyrpides N."/>
            <person name="Mikhailova N."/>
            <person name="Jansson J."/>
            <person name="Richardson P."/>
        </authorList>
    </citation>
    <scope>NUCLEOTIDE SEQUENCE [LARGE SCALE GENOMIC DNA]</scope>
    <source>
        <strain evidence="2">A6</strain>
        <plasmid evidence="2">pACHL01</plasmid>
    </source>
</reference>
<protein>
    <submittedName>
        <fullName evidence="2">Uncharacterized protein</fullName>
    </submittedName>
</protein>
<proteinExistence type="predicted"/>
<dbReference type="EMBL" id="CP001342">
    <property type="protein sequence ID" value="ACL42424.1"/>
    <property type="molecule type" value="Genomic_DNA"/>
</dbReference>
<evidence type="ECO:0000256" key="1">
    <source>
        <dbReference type="SAM" id="Phobius"/>
    </source>
</evidence>
<name>B8HJ27_PSECP</name>
<feature type="transmembrane region" description="Helical" evidence="1">
    <location>
        <begin position="20"/>
        <end position="41"/>
    </location>
</feature>
<dbReference type="HOGENOM" id="CLU_1615622_0_0_11"/>
<dbReference type="KEGG" id="ach:Achl_4473"/>
<evidence type="ECO:0000313" key="3">
    <source>
        <dbReference type="Proteomes" id="UP000002505"/>
    </source>
</evidence>
<keyword evidence="1" id="KW-1133">Transmembrane helix</keyword>
<keyword evidence="1" id="KW-0812">Transmembrane</keyword>
<sequence length="164" mass="16882">MLRPLHRESLLIALRSETGVINATAALVGLGIMTAVGGVAATSMSSLVPLAHDSAARQNATQIATAQGLARIMDGRFTDLDGLETGGYLPAYRAATGPRRFDTMTGPGGTCFVVVSRSATGAHFFVTDLIPAPEPLFSDVTTGCIDAGTVQAMAERLDVAAAGY</sequence>
<dbReference type="RefSeq" id="WP_012623441.1">
    <property type="nucleotide sequence ID" value="NC_011879.1"/>
</dbReference>
<dbReference type="AlphaFoldDB" id="B8HJ27"/>
<geneLocation type="plasmid" evidence="2 3">
    <name>pACHL01</name>
</geneLocation>
<keyword evidence="2" id="KW-0614">Plasmid</keyword>
<organism evidence="2 3">
    <name type="scientific">Pseudarthrobacter chlorophenolicus (strain ATCC 700700 / DSM 12829 / CIP 107037 / JCM 12360 / KCTC 9906 / NCIMB 13794 / A6)</name>
    <name type="common">Arthrobacter chlorophenolicus</name>
    <dbReference type="NCBI Taxonomy" id="452863"/>
    <lineage>
        <taxon>Bacteria</taxon>
        <taxon>Bacillati</taxon>
        <taxon>Actinomycetota</taxon>
        <taxon>Actinomycetes</taxon>
        <taxon>Micrococcales</taxon>
        <taxon>Micrococcaceae</taxon>
        <taxon>Pseudarthrobacter</taxon>
    </lineage>
</organism>
<dbReference type="Proteomes" id="UP000002505">
    <property type="component" value="Plasmid pACHL01"/>
</dbReference>
<keyword evidence="3" id="KW-1185">Reference proteome</keyword>
<gene>
    <name evidence="2" type="ordered locus">Achl_4473</name>
</gene>
<accession>B8HJ27</accession>